<evidence type="ECO:0000313" key="1">
    <source>
        <dbReference type="EMBL" id="KGG20684.1"/>
    </source>
</evidence>
<organism evidence="1 2">
    <name type="scientific">Prochlorococcus marinus str. PAC1</name>
    <dbReference type="NCBI Taxonomy" id="59924"/>
    <lineage>
        <taxon>Bacteria</taxon>
        <taxon>Bacillati</taxon>
        <taxon>Cyanobacteriota</taxon>
        <taxon>Cyanophyceae</taxon>
        <taxon>Synechococcales</taxon>
        <taxon>Prochlorococcaceae</taxon>
        <taxon>Prochlorococcus</taxon>
    </lineage>
</organism>
<sequence length="125" mass="14120">MAKDQLRDFHLFAMESALPFGMGIINNAKSGGFQKIMDVFKTKNPFSEFQVDGETSAKRVRDKIDQFIPGLGYPVVSVDVTVQENYPDYESNDQDSLVLTLNRIDSQLDQLRSVINDDALKIDDQ</sequence>
<name>A0A0A2C7S6_PROMR</name>
<dbReference type="AlphaFoldDB" id="A0A0A2C7S6"/>
<protein>
    <submittedName>
        <fullName evidence="1">Uncharacterized protein</fullName>
    </submittedName>
</protein>
<dbReference type="RefSeq" id="WP_036906127.1">
    <property type="nucleotide sequence ID" value="NZ_CP138967.1"/>
</dbReference>
<evidence type="ECO:0000313" key="2">
    <source>
        <dbReference type="Proteomes" id="UP000030392"/>
    </source>
</evidence>
<dbReference type="EMBL" id="JNAX01000011">
    <property type="protein sequence ID" value="KGG20684.1"/>
    <property type="molecule type" value="Genomic_DNA"/>
</dbReference>
<gene>
    <name evidence="1" type="ORF">EV03_1185</name>
</gene>
<comment type="caution">
    <text evidence="1">The sequence shown here is derived from an EMBL/GenBank/DDBJ whole genome shotgun (WGS) entry which is preliminary data.</text>
</comment>
<reference evidence="2" key="1">
    <citation type="journal article" date="2014" name="Sci. Data">
        <title>Genomes of diverse isolates of the marine cyanobacterium Prochlorococcus.</title>
        <authorList>
            <person name="Biller S."/>
            <person name="Berube P."/>
            <person name="Thompson J."/>
            <person name="Kelly L."/>
            <person name="Roggensack S."/>
            <person name="Awad L."/>
            <person name="Roache-Johnson K."/>
            <person name="Ding H."/>
            <person name="Giovannoni S.J."/>
            <person name="Moore L.R."/>
            <person name="Chisholm S.W."/>
        </authorList>
    </citation>
    <scope>NUCLEOTIDE SEQUENCE [LARGE SCALE GENOMIC DNA]</scope>
    <source>
        <strain evidence="2">PAC1</strain>
    </source>
</reference>
<dbReference type="Proteomes" id="UP000030392">
    <property type="component" value="Unassembled WGS sequence"/>
</dbReference>
<accession>A0A0A2C7S6</accession>
<proteinExistence type="predicted"/>